<evidence type="ECO:0000256" key="8">
    <source>
        <dbReference type="SAM" id="MobiDB-lite"/>
    </source>
</evidence>
<gene>
    <name evidence="10" type="ORF">CDL15_Pgr024743</name>
</gene>
<evidence type="ECO:0000256" key="3">
    <source>
        <dbReference type="ARBA" id="ARBA00023015"/>
    </source>
</evidence>
<dbReference type="FunFam" id="1.10.20.10:FF:000055">
    <property type="entry name" value="Transcription initiation factor TFIID subunit 11"/>
    <property type="match status" value="1"/>
</dbReference>
<organism evidence="10 11">
    <name type="scientific">Punica granatum</name>
    <name type="common">Pomegranate</name>
    <dbReference type="NCBI Taxonomy" id="22663"/>
    <lineage>
        <taxon>Eukaryota</taxon>
        <taxon>Viridiplantae</taxon>
        <taxon>Streptophyta</taxon>
        <taxon>Embryophyta</taxon>
        <taxon>Tracheophyta</taxon>
        <taxon>Spermatophyta</taxon>
        <taxon>Magnoliopsida</taxon>
        <taxon>eudicotyledons</taxon>
        <taxon>Gunneridae</taxon>
        <taxon>Pentapetalae</taxon>
        <taxon>rosids</taxon>
        <taxon>malvids</taxon>
        <taxon>Myrtales</taxon>
        <taxon>Lythraceae</taxon>
        <taxon>Punica</taxon>
    </lineage>
</organism>
<evidence type="ECO:0000256" key="1">
    <source>
        <dbReference type="ARBA" id="ARBA00004123"/>
    </source>
</evidence>
<comment type="subcellular location">
    <subcellularLocation>
        <location evidence="1">Nucleus</location>
    </subcellularLocation>
</comment>
<proteinExistence type="inferred from homology"/>
<keyword evidence="5" id="KW-0804">Transcription</keyword>
<dbReference type="Pfam" id="PF04719">
    <property type="entry name" value="TAFII28"/>
    <property type="match status" value="1"/>
</dbReference>
<dbReference type="GO" id="GO:0005669">
    <property type="term" value="C:transcription factor TFIID complex"/>
    <property type="evidence" value="ECO:0007669"/>
    <property type="project" value="InterPro"/>
</dbReference>
<dbReference type="Proteomes" id="UP000197138">
    <property type="component" value="Unassembled WGS sequence"/>
</dbReference>
<feature type="region of interest" description="Disordered" evidence="8">
    <location>
        <begin position="228"/>
        <end position="261"/>
    </location>
</feature>
<dbReference type="CDD" id="cd08048">
    <property type="entry name" value="HFD_TAF11"/>
    <property type="match status" value="1"/>
</dbReference>
<dbReference type="AlphaFoldDB" id="A0A218W5A7"/>
<evidence type="ECO:0000256" key="4">
    <source>
        <dbReference type="ARBA" id="ARBA00023159"/>
    </source>
</evidence>
<dbReference type="PANTHER" id="PTHR13218">
    <property type="entry name" value="TRANSCRIPTION INITIATION FACTOR TFIID SUBUNIT 11-RELATED"/>
    <property type="match status" value="1"/>
</dbReference>
<evidence type="ECO:0000313" key="11">
    <source>
        <dbReference type="Proteomes" id="UP000197138"/>
    </source>
</evidence>
<feature type="compositionally biased region" description="Acidic residues" evidence="8">
    <location>
        <begin position="239"/>
        <end position="249"/>
    </location>
</feature>
<comment type="similarity">
    <text evidence="2">Belongs to the TAF11 family.</text>
</comment>
<evidence type="ECO:0000256" key="6">
    <source>
        <dbReference type="ARBA" id="ARBA00023242"/>
    </source>
</evidence>
<feature type="region of interest" description="Disordered" evidence="8">
    <location>
        <begin position="177"/>
        <end position="208"/>
    </location>
</feature>
<dbReference type="InterPro" id="IPR006809">
    <property type="entry name" value="TAFII28_dom"/>
</dbReference>
<evidence type="ECO:0000256" key="2">
    <source>
        <dbReference type="ARBA" id="ARBA00009788"/>
    </source>
</evidence>
<protein>
    <recommendedName>
        <fullName evidence="9">TAFII28-like protein domain-containing protein</fullName>
    </recommendedName>
</protein>
<dbReference type="PANTHER" id="PTHR13218:SF8">
    <property type="entry name" value="TRANSCRIPTION INITIATION FACTOR TFIID SUBUNIT 11"/>
    <property type="match status" value="1"/>
</dbReference>
<dbReference type="EMBL" id="MTKT01005379">
    <property type="protein sequence ID" value="OWM67658.1"/>
    <property type="molecule type" value="Genomic_DNA"/>
</dbReference>
<keyword evidence="4" id="KW-0010">Activator</keyword>
<evidence type="ECO:0000313" key="10">
    <source>
        <dbReference type="EMBL" id="OWM67658.1"/>
    </source>
</evidence>
<keyword evidence="6" id="KW-0539">Nucleus</keyword>
<evidence type="ECO:0000259" key="9">
    <source>
        <dbReference type="Pfam" id="PF04719"/>
    </source>
</evidence>
<dbReference type="GO" id="GO:0051123">
    <property type="term" value="P:RNA polymerase II preinitiation complex assembly"/>
    <property type="evidence" value="ECO:0007669"/>
    <property type="project" value="InterPro"/>
</dbReference>
<dbReference type="GO" id="GO:0046982">
    <property type="term" value="F:protein heterodimerization activity"/>
    <property type="evidence" value="ECO:0007669"/>
    <property type="project" value="InterPro"/>
</dbReference>
<name>A0A218W5A7_PUNGR</name>
<reference evidence="11" key="1">
    <citation type="journal article" date="2017" name="Plant J.">
        <title>The pomegranate (Punica granatum L.) genome and the genomics of punicalagin biosynthesis.</title>
        <authorList>
            <person name="Qin G."/>
            <person name="Xu C."/>
            <person name="Ming R."/>
            <person name="Tang H."/>
            <person name="Guyot R."/>
            <person name="Kramer E.M."/>
            <person name="Hu Y."/>
            <person name="Yi X."/>
            <person name="Qi Y."/>
            <person name="Xu X."/>
            <person name="Gao Z."/>
            <person name="Pan H."/>
            <person name="Jian J."/>
            <person name="Tian Y."/>
            <person name="Yue Z."/>
            <person name="Xu Y."/>
        </authorList>
    </citation>
    <scope>NUCLEOTIDE SEQUENCE [LARGE SCALE GENOMIC DNA]</scope>
    <source>
        <strain evidence="11">cv. Dabenzi</strain>
    </source>
</reference>
<dbReference type="GO" id="GO:0016251">
    <property type="term" value="F:RNA polymerase II general transcription initiation factor activity"/>
    <property type="evidence" value="ECO:0007669"/>
    <property type="project" value="TreeGrafter"/>
</dbReference>
<dbReference type="InterPro" id="IPR045127">
    <property type="entry name" value="TAF11-like"/>
</dbReference>
<sequence>MSHPRRPAAHRIEIHFLGPPGTLRQQQSQPSTSGGLVEIVSGSSDNAAYECRRSPLFSLKFSIYRGPELRLFIPAAGNPLGSLSLFLSHTALLSGKPISSTVLSTSSPSPTAVPSALVLVRSQQPPLPSQRLLHQAHSRCPLFPAVADPLVAALPLCLAFPSQLPAQMKQFKDPFEAAFEEQEESPPESPSPADEFNPQPSAAPADTVPVQEEDDLIAPSTSALFPASAAAAAAKPKDEEDEEEEENMEVELAKLPSGGDPHKMVKMQAILSQFTEEQMNRYESFRRSGFQKATMKRLLTSVTGSQKISMPMTIVMSGIAKMFVGELIETARIVMAERNESGPIRPCHIREAYRRLKLEGKVPKRTVPRLFR</sequence>
<dbReference type="InterPro" id="IPR009072">
    <property type="entry name" value="Histone-fold"/>
</dbReference>
<comment type="caution">
    <text evidence="10">The sequence shown here is derived from an EMBL/GenBank/DDBJ whole genome shotgun (WGS) entry which is preliminary data.</text>
</comment>
<dbReference type="Gene3D" id="1.10.20.10">
    <property type="entry name" value="Histone, subunit A"/>
    <property type="match status" value="1"/>
</dbReference>
<dbReference type="SUPFAM" id="SSF47113">
    <property type="entry name" value="Histone-fold"/>
    <property type="match status" value="1"/>
</dbReference>
<keyword evidence="3" id="KW-0805">Transcription regulation</keyword>
<comment type="function">
    <text evidence="7">TAFs are components of the transcription factor IID (TFIID) complex that is essential for mediating regulation of RNA polymerase transcription.</text>
</comment>
<evidence type="ECO:0000256" key="7">
    <source>
        <dbReference type="ARBA" id="ARBA00058775"/>
    </source>
</evidence>
<accession>A0A218W5A7</accession>
<evidence type="ECO:0000256" key="5">
    <source>
        <dbReference type="ARBA" id="ARBA00023163"/>
    </source>
</evidence>
<feature type="domain" description="TAFII28-like protein" evidence="9">
    <location>
        <begin position="270"/>
        <end position="355"/>
    </location>
</feature>